<keyword evidence="1" id="KW-0479">Metal-binding</keyword>
<dbReference type="PROSITE" id="PS50053">
    <property type="entry name" value="UBIQUITIN_2"/>
    <property type="match status" value="2"/>
</dbReference>
<evidence type="ECO:0000256" key="4">
    <source>
        <dbReference type="ARBA" id="ARBA00022833"/>
    </source>
</evidence>
<evidence type="ECO:0000313" key="7">
    <source>
        <dbReference type="Proteomes" id="UP001470230"/>
    </source>
</evidence>
<feature type="domain" description="Ubiquitin-like" evidence="5">
    <location>
        <begin position="66"/>
        <end position="140"/>
    </location>
</feature>
<dbReference type="Gene3D" id="3.10.20.90">
    <property type="entry name" value="Phosphatidylinositol 3-kinase Catalytic Subunit, Chain A, domain 1"/>
    <property type="match status" value="2"/>
</dbReference>
<keyword evidence="4" id="KW-0862">Zinc</keyword>
<name>A0ABR2H9J2_9EUKA</name>
<dbReference type="InterPro" id="IPR019956">
    <property type="entry name" value="Ubiquitin_dom"/>
</dbReference>
<evidence type="ECO:0000313" key="6">
    <source>
        <dbReference type="EMBL" id="KAK8842442.1"/>
    </source>
</evidence>
<protein>
    <recommendedName>
        <fullName evidence="5">Ubiquitin-like domain-containing protein</fullName>
    </recommendedName>
</protein>
<dbReference type="InterPro" id="IPR029071">
    <property type="entry name" value="Ubiquitin-like_domsf"/>
</dbReference>
<dbReference type="SMART" id="SM00213">
    <property type="entry name" value="UBQ"/>
    <property type="match status" value="2"/>
</dbReference>
<keyword evidence="7" id="KW-1185">Reference proteome</keyword>
<dbReference type="SUPFAM" id="SSF54236">
    <property type="entry name" value="Ubiquitin-like"/>
    <property type="match status" value="2"/>
</dbReference>
<accession>A0ABR2H9J2</accession>
<dbReference type="PANTHER" id="PTHR10666">
    <property type="entry name" value="UBIQUITIN"/>
    <property type="match status" value="1"/>
</dbReference>
<dbReference type="CDD" id="cd22584">
    <property type="entry name" value="Rcat_RBR_unk"/>
    <property type="match status" value="1"/>
</dbReference>
<dbReference type="SUPFAM" id="SSF57850">
    <property type="entry name" value="RING/U-box"/>
    <property type="match status" value="1"/>
</dbReference>
<dbReference type="PRINTS" id="PR00348">
    <property type="entry name" value="UBIQUITIN"/>
</dbReference>
<evidence type="ECO:0000256" key="3">
    <source>
        <dbReference type="ARBA" id="ARBA00022786"/>
    </source>
</evidence>
<keyword evidence="2" id="KW-0863">Zinc-finger</keyword>
<dbReference type="Proteomes" id="UP001470230">
    <property type="component" value="Unassembled WGS sequence"/>
</dbReference>
<dbReference type="CDD" id="cd17039">
    <property type="entry name" value="Ubl_ubiquitin_like"/>
    <property type="match status" value="1"/>
</dbReference>
<evidence type="ECO:0000256" key="2">
    <source>
        <dbReference type="ARBA" id="ARBA00022771"/>
    </source>
</evidence>
<dbReference type="InterPro" id="IPR000626">
    <property type="entry name" value="Ubiquitin-like_dom"/>
</dbReference>
<keyword evidence="3" id="KW-0833">Ubl conjugation pathway</keyword>
<sequence>MSFYQNCPGCGTHIEKTEGCPHMICKCTREFCYKCGKDWKGYNHDQCIQNLQTISQLSTDPISNQIKIYVQFNSQNEGFLVHQTESVESLKDLVRQHYSIDPNNQKLIYSNRQLENGNTIQDYSIQNGATVYLVVHNNSQASSYSVPKVQIFVEGLDRRHYTIDVSLKDRVESLKNQISNKTGVPVDQQRLIYGGKQLENGNTLDDYGIQRDSTIHLVLRLRGGL</sequence>
<dbReference type="EMBL" id="JAPFFF010000038">
    <property type="protein sequence ID" value="KAK8842442.1"/>
    <property type="molecule type" value="Genomic_DNA"/>
</dbReference>
<evidence type="ECO:0000259" key="5">
    <source>
        <dbReference type="PROSITE" id="PS50053"/>
    </source>
</evidence>
<gene>
    <name evidence="6" type="ORF">M9Y10_026026</name>
</gene>
<organism evidence="6 7">
    <name type="scientific">Tritrichomonas musculus</name>
    <dbReference type="NCBI Taxonomy" id="1915356"/>
    <lineage>
        <taxon>Eukaryota</taxon>
        <taxon>Metamonada</taxon>
        <taxon>Parabasalia</taxon>
        <taxon>Tritrichomonadida</taxon>
        <taxon>Tritrichomonadidae</taxon>
        <taxon>Tritrichomonas</taxon>
    </lineage>
</organism>
<dbReference type="InterPro" id="IPR050158">
    <property type="entry name" value="Ubiquitin_ubiquitin-like"/>
</dbReference>
<comment type="caution">
    <text evidence="6">The sequence shown here is derived from an EMBL/GenBank/DDBJ whole genome shotgun (WGS) entry which is preliminary data.</text>
</comment>
<dbReference type="Pfam" id="PF01485">
    <property type="entry name" value="IBR"/>
    <property type="match status" value="1"/>
</dbReference>
<dbReference type="InterPro" id="IPR002867">
    <property type="entry name" value="IBR_dom"/>
</dbReference>
<proteinExistence type="predicted"/>
<dbReference type="Pfam" id="PF00240">
    <property type="entry name" value="ubiquitin"/>
    <property type="match status" value="2"/>
</dbReference>
<feature type="domain" description="Ubiquitin-like" evidence="5">
    <location>
        <begin position="149"/>
        <end position="224"/>
    </location>
</feature>
<reference evidence="6 7" key="1">
    <citation type="submission" date="2024-04" db="EMBL/GenBank/DDBJ databases">
        <title>Tritrichomonas musculus Genome.</title>
        <authorList>
            <person name="Alves-Ferreira E."/>
            <person name="Grigg M."/>
            <person name="Lorenzi H."/>
            <person name="Galac M."/>
        </authorList>
    </citation>
    <scope>NUCLEOTIDE SEQUENCE [LARGE SCALE GENOMIC DNA]</scope>
    <source>
        <strain evidence="6 7">EAF2021</strain>
    </source>
</reference>
<evidence type="ECO:0000256" key="1">
    <source>
        <dbReference type="ARBA" id="ARBA00022723"/>
    </source>
</evidence>